<feature type="domain" description="MgtC/SapB/SrpB/YhiD N-terminal" evidence="2">
    <location>
        <begin position="15"/>
        <end position="137"/>
    </location>
</feature>
<dbReference type="PANTHER" id="PTHR39084:SF1">
    <property type="entry name" value="DUF4010 DOMAIN-CONTAINING PROTEIN"/>
    <property type="match status" value="1"/>
</dbReference>
<feature type="domain" description="DUF4010" evidence="3">
    <location>
        <begin position="186"/>
        <end position="391"/>
    </location>
</feature>
<dbReference type="Proteomes" id="UP000271339">
    <property type="component" value="Unassembled WGS sequence"/>
</dbReference>
<keyword evidence="1" id="KW-0472">Membrane</keyword>
<dbReference type="AlphaFoldDB" id="A0A3L9Y7T2"/>
<sequence length="422" mass="45766">MTETFKNINPFILGLLISLGIGLILGLEREYDKLKEEQGFAGIRTFPIVAIIGFILGSLSITYTPWLVIIIAAAFLLFLSLSHLSIAQKHVMTGITTNMALFATLILGVMVANHLQKEAVATAVVVVTLLSLKTTFNTFIKNITSVELFAFIKFSIIALLILPFLPDQNYGPENLLNPFEIGAIIVIVSFLNFIGYFLVKYVGSKRGILLTAILGGLISSTAVAWIYASRSKELPELSKQYAAGIIIASAIMFPRLAILAYIFNSAILSYLVVPFTILTLICLISALIFIKKDTDVPKTDMNIGNPLNMWNALGFGGIYVVILFAVFYGNKFFGESGLYYSALIAGLADTDAITISMAKFGSLEEKLALATNVIIAATISNILVKLAIAYFKGSKKTGKLVMLIFGTVVIVGVAYILIQLGI</sequence>
<feature type="transmembrane region" description="Helical" evidence="1">
    <location>
        <begin position="208"/>
        <end position="228"/>
    </location>
</feature>
<feature type="transmembrane region" description="Helical" evidence="1">
    <location>
        <begin position="148"/>
        <end position="166"/>
    </location>
</feature>
<feature type="transmembrane region" description="Helical" evidence="1">
    <location>
        <begin position="91"/>
        <end position="113"/>
    </location>
</feature>
<gene>
    <name evidence="4" type="ORF">BXY75_3290</name>
</gene>
<name>A0A3L9Y7T2_9FLAO</name>
<dbReference type="OrthoDB" id="9813718at2"/>
<feature type="transmembrane region" description="Helical" evidence="1">
    <location>
        <begin position="310"/>
        <end position="330"/>
    </location>
</feature>
<proteinExistence type="predicted"/>
<feature type="transmembrane region" description="Helical" evidence="1">
    <location>
        <begin position="337"/>
        <end position="355"/>
    </location>
</feature>
<feature type="transmembrane region" description="Helical" evidence="1">
    <location>
        <begin position="367"/>
        <end position="388"/>
    </location>
</feature>
<comment type="caution">
    <text evidence="4">The sequence shown here is derived from an EMBL/GenBank/DDBJ whole genome shotgun (WGS) entry which is preliminary data.</text>
</comment>
<dbReference type="EMBL" id="REFC01000016">
    <property type="protein sequence ID" value="RMA56771.1"/>
    <property type="molecule type" value="Genomic_DNA"/>
</dbReference>
<feature type="transmembrane region" description="Helical" evidence="1">
    <location>
        <begin position="119"/>
        <end position="136"/>
    </location>
</feature>
<dbReference type="Pfam" id="PF13194">
    <property type="entry name" value="DUF4010"/>
    <property type="match status" value="1"/>
</dbReference>
<keyword evidence="1" id="KW-0812">Transmembrane</keyword>
<dbReference type="PANTHER" id="PTHR39084">
    <property type="entry name" value="MEMBRANE PROTEIN-RELATED"/>
    <property type="match status" value="1"/>
</dbReference>
<dbReference type="Pfam" id="PF02308">
    <property type="entry name" value="MgtC"/>
    <property type="match status" value="1"/>
</dbReference>
<feature type="transmembrane region" description="Helical" evidence="1">
    <location>
        <begin position="240"/>
        <end position="263"/>
    </location>
</feature>
<evidence type="ECO:0000313" key="4">
    <source>
        <dbReference type="EMBL" id="RMA56771.1"/>
    </source>
</evidence>
<reference evidence="4 5" key="1">
    <citation type="submission" date="2018-10" db="EMBL/GenBank/DDBJ databases">
        <title>Genomic Encyclopedia of Archaeal and Bacterial Type Strains, Phase II (KMG-II): from individual species to whole genera.</title>
        <authorList>
            <person name="Goeker M."/>
        </authorList>
    </citation>
    <scope>NUCLEOTIDE SEQUENCE [LARGE SCALE GENOMIC DNA]</scope>
    <source>
        <strain evidence="4 5">DSM 23424</strain>
    </source>
</reference>
<feature type="transmembrane region" description="Helical" evidence="1">
    <location>
        <begin position="63"/>
        <end position="84"/>
    </location>
</feature>
<dbReference type="RefSeq" id="WP_121908808.1">
    <property type="nucleotide sequence ID" value="NZ_REFC01000016.1"/>
</dbReference>
<dbReference type="InterPro" id="IPR025105">
    <property type="entry name" value="DUF4010"/>
</dbReference>
<feature type="transmembrane region" description="Helical" evidence="1">
    <location>
        <begin position="6"/>
        <end position="27"/>
    </location>
</feature>
<organism evidence="4 5">
    <name type="scientific">Ulvibacter antarcticus</name>
    <dbReference type="NCBI Taxonomy" id="442714"/>
    <lineage>
        <taxon>Bacteria</taxon>
        <taxon>Pseudomonadati</taxon>
        <taxon>Bacteroidota</taxon>
        <taxon>Flavobacteriia</taxon>
        <taxon>Flavobacteriales</taxon>
        <taxon>Flavobacteriaceae</taxon>
        <taxon>Ulvibacter</taxon>
    </lineage>
</organism>
<accession>A0A3L9Y7T2</accession>
<evidence type="ECO:0000313" key="5">
    <source>
        <dbReference type="Proteomes" id="UP000271339"/>
    </source>
</evidence>
<feature type="transmembrane region" description="Helical" evidence="1">
    <location>
        <begin position="178"/>
        <end position="199"/>
    </location>
</feature>
<feature type="transmembrane region" description="Helical" evidence="1">
    <location>
        <begin position="270"/>
        <end position="290"/>
    </location>
</feature>
<feature type="transmembrane region" description="Helical" evidence="1">
    <location>
        <begin position="39"/>
        <end position="57"/>
    </location>
</feature>
<evidence type="ECO:0000256" key="1">
    <source>
        <dbReference type="SAM" id="Phobius"/>
    </source>
</evidence>
<keyword evidence="1" id="KW-1133">Transmembrane helix</keyword>
<evidence type="ECO:0000259" key="3">
    <source>
        <dbReference type="Pfam" id="PF13194"/>
    </source>
</evidence>
<dbReference type="InterPro" id="IPR049177">
    <property type="entry name" value="MgtC_SapB_SrpB_YhiD_N"/>
</dbReference>
<keyword evidence="5" id="KW-1185">Reference proteome</keyword>
<feature type="transmembrane region" description="Helical" evidence="1">
    <location>
        <begin position="400"/>
        <end position="418"/>
    </location>
</feature>
<protein>
    <submittedName>
        <fullName evidence="4">Uncharacterized membrane protein (DUF4010 family)</fullName>
    </submittedName>
</protein>
<evidence type="ECO:0000259" key="2">
    <source>
        <dbReference type="Pfam" id="PF02308"/>
    </source>
</evidence>